<evidence type="ECO:0008006" key="9">
    <source>
        <dbReference type="Google" id="ProtNLM"/>
    </source>
</evidence>
<dbReference type="Gene3D" id="4.10.1080.10">
    <property type="entry name" value="TSP type-3 repeat"/>
    <property type="match status" value="1"/>
</dbReference>
<dbReference type="Proteomes" id="UP000257039">
    <property type="component" value="Unassembled WGS sequence"/>
</dbReference>
<evidence type="ECO:0000256" key="4">
    <source>
        <dbReference type="ARBA" id="ARBA00022837"/>
    </source>
</evidence>
<feature type="region of interest" description="Disordered" evidence="5">
    <location>
        <begin position="1564"/>
        <end position="1591"/>
    </location>
</feature>
<feature type="chain" id="PRO_5020898851" description="Fibronectin type-III domain-containing protein" evidence="6">
    <location>
        <begin position="24"/>
        <end position="1591"/>
    </location>
</feature>
<dbReference type="RefSeq" id="WP_094789930.1">
    <property type="nucleotide sequence ID" value="NZ_NDXW01000010.1"/>
</dbReference>
<dbReference type="GO" id="GO:0005509">
    <property type="term" value="F:calcium ion binding"/>
    <property type="evidence" value="ECO:0007669"/>
    <property type="project" value="InterPro"/>
</dbReference>
<keyword evidence="2" id="KW-0964">Secreted</keyword>
<dbReference type="InterPro" id="IPR028974">
    <property type="entry name" value="TSP_type-3_rpt"/>
</dbReference>
<evidence type="ECO:0000256" key="6">
    <source>
        <dbReference type="SAM" id="SignalP"/>
    </source>
</evidence>
<feature type="region of interest" description="Disordered" evidence="5">
    <location>
        <begin position="1347"/>
        <end position="1375"/>
    </location>
</feature>
<dbReference type="PANTHER" id="PTHR37467:SF1">
    <property type="entry name" value="EXPORTED CALCIUM-BINDING GLYCOPROTEIN"/>
    <property type="match status" value="1"/>
</dbReference>
<dbReference type="InterPro" id="IPR018247">
    <property type="entry name" value="EF_Hand_1_Ca_BS"/>
</dbReference>
<feature type="compositionally biased region" description="Basic and acidic residues" evidence="5">
    <location>
        <begin position="1350"/>
        <end position="1364"/>
    </location>
</feature>
<proteinExistence type="predicted"/>
<evidence type="ECO:0000313" key="7">
    <source>
        <dbReference type="EMBL" id="RDH41303.1"/>
    </source>
</evidence>
<sequence length="1591" mass="178427">MKKTTITYCLLTSSLGLTSTVQAAISAYSYDDNARLTTTVQNQVSSYDYVYDSMGNQLVKYILPDQSRYKAPELEITYPEAQTKPVNPAHPTLSWNIGETTTPVVFDVYLGEENPPKLYRKGLTVKELKAEYLKSNTKYYWKVIVRDHHNKILAETKVTKLITNNNPPSAPLPALHKKDQTTNFDAYTLAWQASVDLDPEDYIAGYDVYFNEVGKPLSKVAENLKENSYVLTESLLADKAYQWKIVAKDNKQAKSESNNYIFQVIDFESDSLGGFFWRNEGPGQWQRLAGKGKEDTTAWTMTGLDRGQKVTLSAVVQSEGGLMSFDIATKSDYLSFLYFFIDGKEVGQWRGNNNYQHAQFLVSAGTHEFKWIYQESSTSDGGGGNVWLDNVVIPGQVDHDQDGVVDGWEYTYFESLETDFTRYDASLDIDQDGVTDINEAKAFTNPKAKDTDNDGMPDGWELLHGSNPRIADTNGDANGNELNNLSEYVLSVEDYPTDTDTDNDGMPDIWEVRHHLNPAVKDNKGDADNDGRLNEEEYVAGTDPQDSSSVGSKVLIDFEDDTLGGFFWQYEGPGQWQREAGKGKEGSTAWTVTGLDDNQQISASTVVYSQGGLLSFDIATNIQDSDYLYFYIDGENVGQWRGNSNYQHVQFLVPVGRHELKWVYQKDGRINTRENGIWLDNLLIPGPVDHDQDGAADGWEYTYFESLEADFAHDASLDTDQDGVTDINEAKAFTNPKSKDTDNDGMPDGWELTHGSDPHVSDANEDVNSNDLNNLSEYVLSVEDYPTDTDTDNDGMPDSWEVAYRLNPAVKDNKGDADNDGRLNEEEYVAGTDPQDSSSIAPKVLIDFEDNTLGGYFWRYEGPSQWQRVAGKGKEGSTAWAVKGFDDSQRLSVSTVVHSLGGLVSFDVATSSEDSGYLSFYIDGKEVGIWIGTTNYKHVEVLVPAGRHELKWVYRKNNRANSDVTVWLDNLLIPGLADHDQDGVVDGWEYTYFESLETDFAQYDASLDTDQDGVTDINEAKIFTNPKAEDTDNDGIPDGWELTHGSDPRAWDASSDADSDGQNNLSEYVASIKKASQIDTDKDGMPDSWEVAHDLNPAVKDNKGDADNDGRLNEEEYVVGTDPQDSSSVGSKVLIDFEDDFLGGYFWRYQGPARWERSKTSSYWSIFSKNTGWMPSKELNEQPVGLPTPAIVSTVVHSVGGLVSFDVNIFPDSMDDLSFYINDEVVGTWNLSNKKSQHVEFLLPAGRHELKWVYQSGRIPSNTYHWIDNLLIPALPDSDNDGVIDGWEYTYFKSLDTNFKEYDTTLDTDQDGVTDINEAKALTDPWWGDTDTDGMPDRWEVAHGLNPAVKDNKGDADNDGRLNEEEYVSGTDPQDSSSVASKLLYDFEDDTLSGYIWKENGLGGYFWRYGEGSWWKRVEGKGREGSTAWTSNSWYSYPSIFSTVVYSTGGLISFDILISSEGGKYLSFYIDGAKVGQWSSVNEYQHVEFLLPVGRHELEWAYQDDAQEYFGDSNIHLSVPRKDWNKVWLDNLFIPALPDSDNDGVIDGWEYHYFNKLDHDLTQDSDEDGVTDFDEFQAGSDPTDALNRNSR</sequence>
<evidence type="ECO:0000256" key="3">
    <source>
        <dbReference type="ARBA" id="ARBA00022729"/>
    </source>
</evidence>
<comment type="caution">
    <text evidence="7">The sequence shown here is derived from an EMBL/GenBank/DDBJ whole genome shotgun (WGS) entry which is preliminary data.</text>
</comment>
<dbReference type="InterPro" id="IPR053180">
    <property type="entry name" value="Ca-binding_acidic-repeat"/>
</dbReference>
<dbReference type="PROSITE" id="PS00018">
    <property type="entry name" value="EF_HAND_1"/>
    <property type="match status" value="5"/>
</dbReference>
<keyword evidence="8" id="KW-1185">Reference proteome</keyword>
<name>A0A4P9VE34_9GAMM</name>
<dbReference type="Pfam" id="PF18884">
    <property type="entry name" value="TSP3_bac"/>
    <property type="match status" value="7"/>
</dbReference>
<comment type="subcellular location">
    <subcellularLocation>
        <location evidence="1">Secreted</location>
    </subcellularLocation>
</comment>
<dbReference type="EMBL" id="NDXW01000010">
    <property type="protein sequence ID" value="RDH41303.1"/>
    <property type="molecule type" value="Genomic_DNA"/>
</dbReference>
<reference evidence="7 8" key="1">
    <citation type="submission" date="2017-04" db="EMBL/GenBank/DDBJ databases">
        <title>Draft genome sequence of Zooshikella ganghwensis VG4 isolated from Red Sea sediments.</title>
        <authorList>
            <person name="Rehman Z."/>
            <person name="Alam I."/>
            <person name="Kamau A."/>
            <person name="Bajic V."/>
            <person name="Leiknes T."/>
        </authorList>
    </citation>
    <scope>NUCLEOTIDE SEQUENCE [LARGE SCALE GENOMIC DNA]</scope>
    <source>
        <strain evidence="7 8">VG4</strain>
    </source>
</reference>
<dbReference type="PANTHER" id="PTHR37467">
    <property type="entry name" value="EXPORTED CALCIUM-BINDING GLYCOPROTEIN-RELATED"/>
    <property type="match status" value="1"/>
</dbReference>
<feature type="compositionally biased region" description="Acidic residues" evidence="5">
    <location>
        <begin position="1564"/>
        <end position="1575"/>
    </location>
</feature>
<evidence type="ECO:0000313" key="8">
    <source>
        <dbReference type="Proteomes" id="UP000257039"/>
    </source>
</evidence>
<feature type="region of interest" description="Disordered" evidence="5">
    <location>
        <begin position="1025"/>
        <end position="1063"/>
    </location>
</feature>
<protein>
    <recommendedName>
        <fullName evidence="9">Fibronectin type-III domain-containing protein</fullName>
    </recommendedName>
</protein>
<dbReference type="InterPro" id="IPR013783">
    <property type="entry name" value="Ig-like_fold"/>
</dbReference>
<dbReference type="Gene3D" id="2.60.40.10">
    <property type="entry name" value="Immunoglobulins"/>
    <property type="match status" value="1"/>
</dbReference>
<evidence type="ECO:0000256" key="2">
    <source>
        <dbReference type="ARBA" id="ARBA00022525"/>
    </source>
</evidence>
<feature type="signal peptide" evidence="6">
    <location>
        <begin position="1"/>
        <end position="23"/>
    </location>
</feature>
<evidence type="ECO:0000256" key="1">
    <source>
        <dbReference type="ARBA" id="ARBA00004613"/>
    </source>
</evidence>
<evidence type="ECO:0000256" key="5">
    <source>
        <dbReference type="SAM" id="MobiDB-lite"/>
    </source>
</evidence>
<dbReference type="InterPro" id="IPR059100">
    <property type="entry name" value="TSP3_bac"/>
</dbReference>
<keyword evidence="4" id="KW-0106">Calcium</keyword>
<feature type="region of interest" description="Disordered" evidence="5">
    <location>
        <begin position="731"/>
        <end position="762"/>
    </location>
</feature>
<gene>
    <name evidence="7" type="ORF">B9G39_28965</name>
</gene>
<keyword evidence="3 6" id="KW-0732">Signal</keyword>
<accession>A0A4P9VE34</accession>
<organism evidence="7 8">
    <name type="scientific">Zooshikella ganghwensis</name>
    <dbReference type="NCBI Taxonomy" id="202772"/>
    <lineage>
        <taxon>Bacteria</taxon>
        <taxon>Pseudomonadati</taxon>
        <taxon>Pseudomonadota</taxon>
        <taxon>Gammaproteobacteria</taxon>
        <taxon>Oceanospirillales</taxon>
        <taxon>Zooshikellaceae</taxon>
        <taxon>Zooshikella</taxon>
    </lineage>
</organism>